<comment type="caution">
    <text evidence="1">The sequence shown here is derived from an EMBL/GenBank/DDBJ whole genome shotgun (WGS) entry which is preliminary data.</text>
</comment>
<evidence type="ECO:0000313" key="1">
    <source>
        <dbReference type="EMBL" id="MFC5996923.1"/>
    </source>
</evidence>
<reference evidence="2" key="1">
    <citation type="journal article" date="2019" name="Int. J. Syst. Evol. Microbiol.">
        <title>The Global Catalogue of Microorganisms (GCM) 10K type strain sequencing project: providing services to taxonomists for standard genome sequencing and annotation.</title>
        <authorList>
            <consortium name="The Broad Institute Genomics Platform"/>
            <consortium name="The Broad Institute Genome Sequencing Center for Infectious Disease"/>
            <person name="Wu L."/>
            <person name="Ma J."/>
        </authorList>
    </citation>
    <scope>NUCLEOTIDE SEQUENCE [LARGE SCALE GENOMIC DNA]</scope>
    <source>
        <strain evidence="2">CCM 8391</strain>
    </source>
</reference>
<gene>
    <name evidence="1" type="ORF">ACFQE5_22185</name>
</gene>
<dbReference type="RefSeq" id="WP_379587791.1">
    <property type="nucleotide sequence ID" value="NZ_JBHSQW010000044.1"/>
</dbReference>
<keyword evidence="2" id="KW-1185">Reference proteome</keyword>
<protein>
    <submittedName>
        <fullName evidence="1">Uncharacterized protein</fullName>
    </submittedName>
</protein>
<sequence>MSREPADQHRPDCRVWTHPGPVDPPEADCTCRSRDWTAWLADWHRQVDTLTDRFTRGGHTA</sequence>
<dbReference type="Proteomes" id="UP001596302">
    <property type="component" value="Unassembled WGS sequence"/>
</dbReference>
<organism evidence="1 2">
    <name type="scientific">Pseudonocardia hispaniensis</name>
    <dbReference type="NCBI Taxonomy" id="904933"/>
    <lineage>
        <taxon>Bacteria</taxon>
        <taxon>Bacillati</taxon>
        <taxon>Actinomycetota</taxon>
        <taxon>Actinomycetes</taxon>
        <taxon>Pseudonocardiales</taxon>
        <taxon>Pseudonocardiaceae</taxon>
        <taxon>Pseudonocardia</taxon>
    </lineage>
</organism>
<accession>A0ABW1J7R1</accession>
<evidence type="ECO:0000313" key="2">
    <source>
        <dbReference type="Proteomes" id="UP001596302"/>
    </source>
</evidence>
<name>A0ABW1J7R1_9PSEU</name>
<dbReference type="EMBL" id="JBHSQW010000044">
    <property type="protein sequence ID" value="MFC5996923.1"/>
    <property type="molecule type" value="Genomic_DNA"/>
</dbReference>
<proteinExistence type="predicted"/>